<sequence>MIGLALVWAVLAAALGVRPPARVPEAAPPGPPTGRSRVSWPWFAPAVGVGLAGVFGGTPAAVVALAAAIVAMTGVRMVQLRRRHAGARRATTEVSRACALLASELDLGKVPATALSTAAEDCPVLAPAAAIAGIGGDPVSVWRRQCEHPGQGGLTVLARAWQVATDTGAPLAPSLETVAAALRADEEVEGMVLGELAAPRMTGVLLAFLPAVGVALGYLIGGDPVAFLTGEPAGWACLLGGSALAAAGVLWTERLASQA</sequence>
<reference evidence="2 3" key="1">
    <citation type="submission" date="2024-04" db="EMBL/GenBank/DDBJ databases">
        <title>Isolation of an actinomycete strain from pig manure.</title>
        <authorList>
            <person name="Gong T."/>
            <person name="Yu Z."/>
            <person name="An M."/>
            <person name="Wei C."/>
            <person name="Yang W."/>
            <person name="Liu L."/>
        </authorList>
    </citation>
    <scope>NUCLEOTIDE SEQUENCE [LARGE SCALE GENOMIC DNA]</scope>
    <source>
        <strain evidence="2 3">ZF39</strain>
    </source>
</reference>
<gene>
    <name evidence="2" type="ORF">AADG42_04535</name>
</gene>
<evidence type="ECO:0000313" key="3">
    <source>
        <dbReference type="Proteomes" id="UP001442841"/>
    </source>
</evidence>
<keyword evidence="1" id="KW-0472">Membrane</keyword>
<accession>A0ABZ3FN59</accession>
<feature type="transmembrane region" description="Helical" evidence="1">
    <location>
        <begin position="42"/>
        <end position="75"/>
    </location>
</feature>
<dbReference type="PANTHER" id="PTHR35007">
    <property type="entry name" value="INTEGRAL MEMBRANE PROTEIN-RELATED"/>
    <property type="match status" value="1"/>
</dbReference>
<evidence type="ECO:0000313" key="2">
    <source>
        <dbReference type="EMBL" id="XAN06605.1"/>
    </source>
</evidence>
<protein>
    <submittedName>
        <fullName evidence="2">Type II secretion system protein</fullName>
    </submittedName>
</protein>
<dbReference type="RefSeq" id="WP_425308035.1">
    <property type="nucleotide sequence ID" value="NZ_CP154795.1"/>
</dbReference>
<dbReference type="EMBL" id="CP154795">
    <property type="protein sequence ID" value="XAN06605.1"/>
    <property type="molecule type" value="Genomic_DNA"/>
</dbReference>
<keyword evidence="3" id="KW-1185">Reference proteome</keyword>
<dbReference type="Proteomes" id="UP001442841">
    <property type="component" value="Chromosome"/>
</dbReference>
<feature type="transmembrane region" description="Helical" evidence="1">
    <location>
        <begin position="201"/>
        <end position="221"/>
    </location>
</feature>
<keyword evidence="1" id="KW-0812">Transmembrane</keyword>
<proteinExistence type="predicted"/>
<organism evidence="2 3">
    <name type="scientific">Ammonicoccus fulvus</name>
    <dbReference type="NCBI Taxonomy" id="3138240"/>
    <lineage>
        <taxon>Bacteria</taxon>
        <taxon>Bacillati</taxon>
        <taxon>Actinomycetota</taxon>
        <taxon>Actinomycetes</taxon>
        <taxon>Propionibacteriales</taxon>
        <taxon>Propionibacteriaceae</taxon>
        <taxon>Ammonicoccus</taxon>
    </lineage>
</organism>
<evidence type="ECO:0000256" key="1">
    <source>
        <dbReference type="SAM" id="Phobius"/>
    </source>
</evidence>
<keyword evidence="1" id="KW-1133">Transmembrane helix</keyword>
<feature type="transmembrane region" description="Helical" evidence="1">
    <location>
        <begin position="233"/>
        <end position="252"/>
    </location>
</feature>
<name>A0ABZ3FN59_9ACTN</name>
<dbReference type="PANTHER" id="PTHR35007:SF4">
    <property type="entry name" value="CONSERVED TRANSMEMBRANE PROTEIN-RELATED"/>
    <property type="match status" value="1"/>
</dbReference>